<dbReference type="Pfam" id="PF05157">
    <property type="entry name" value="MshEN"/>
    <property type="match status" value="1"/>
</dbReference>
<comment type="caution">
    <text evidence="5">The sequence shown here is derived from an EMBL/GenBank/DDBJ whole genome shotgun (WGS) entry which is preliminary data.</text>
</comment>
<dbReference type="PANTHER" id="PTHR30258">
    <property type="entry name" value="TYPE II SECRETION SYSTEM PROTEIN GSPE-RELATED"/>
    <property type="match status" value="1"/>
</dbReference>
<dbReference type="InterPro" id="IPR001482">
    <property type="entry name" value="T2SS/T4SS_dom"/>
</dbReference>
<sequence>MQKYSKDKIERQADGEYQITRAKKISVALKRLDEGFEEQQIVKKAKELGLPYFNLKTFPIDNAAVTLLSEREALEAEIIPFYRDAQHLKIGMVNPANPKIDQIVEAMNKKNYETDLYLVSKSGFEKGMTIYHSVRPPEVSQEEVKIHKDLSLTVEKLKELEAEGYNILKTSATNLISILLTSATNARASDIHLQPEKGFLQVRFRIDGVLQEAARFDSVAYKPLISRIKILSKLKINVTNLPQDGSFVISAENHNYEIRVSTLPATYGESVVMRLLGDQVALDINDIGMRALAYERVLAEIKKPNGLILTTGPTGSGKTTTLYSFLKTVNKPGVKIITLENPVEYRLEGVEQVQINVNTGLTFANALKSTLRQDPDVLMVGEIRDSDTAEAAAQAALTGHLVFSTLHTNNSSGAIPRLLNLGIQPVVLAPALTTVIAQRLIRKICGNCKEEQKLDGALLARVKAIIDSIPKNSKVEIPKELKFYQSKGCQACNNLGYKGRLGVFEVFTMTDDMQSLVFQNASNVEIKQMAIKGGMITMIQDGILKALEGITDVAEVFRVTEE</sequence>
<evidence type="ECO:0000313" key="6">
    <source>
        <dbReference type="Proteomes" id="UP000230557"/>
    </source>
</evidence>
<organism evidence="5 6">
    <name type="scientific">Candidatus Doudnabacteria bacterium CG10_big_fil_rev_8_21_14_0_10_41_10</name>
    <dbReference type="NCBI Taxonomy" id="1974551"/>
    <lineage>
        <taxon>Bacteria</taxon>
        <taxon>Candidatus Doudnaibacteriota</taxon>
    </lineage>
</organism>
<dbReference type="Proteomes" id="UP000230557">
    <property type="component" value="Unassembled WGS sequence"/>
</dbReference>
<dbReference type="Pfam" id="PF00437">
    <property type="entry name" value="T2SSE"/>
    <property type="match status" value="1"/>
</dbReference>
<evidence type="ECO:0000256" key="2">
    <source>
        <dbReference type="ARBA" id="ARBA00022741"/>
    </source>
</evidence>
<evidence type="ECO:0000313" key="5">
    <source>
        <dbReference type="EMBL" id="PIR96649.1"/>
    </source>
</evidence>
<protein>
    <recommendedName>
        <fullName evidence="4">Bacterial type II secretion system protein E domain-containing protein</fullName>
    </recommendedName>
</protein>
<dbReference type="SMART" id="SM00382">
    <property type="entry name" value="AAA"/>
    <property type="match status" value="1"/>
</dbReference>
<dbReference type="PANTHER" id="PTHR30258:SF1">
    <property type="entry name" value="PROTEIN TRANSPORT PROTEIN HOFB HOMOLOG"/>
    <property type="match status" value="1"/>
</dbReference>
<dbReference type="InterPro" id="IPR003593">
    <property type="entry name" value="AAA+_ATPase"/>
</dbReference>
<evidence type="ECO:0000256" key="3">
    <source>
        <dbReference type="ARBA" id="ARBA00022840"/>
    </source>
</evidence>
<evidence type="ECO:0000256" key="1">
    <source>
        <dbReference type="ARBA" id="ARBA00006611"/>
    </source>
</evidence>
<reference evidence="6" key="1">
    <citation type="submission" date="2017-09" db="EMBL/GenBank/DDBJ databases">
        <title>Depth-based differentiation of microbial function through sediment-hosted aquifers and enrichment of novel symbionts in the deep terrestrial subsurface.</title>
        <authorList>
            <person name="Probst A.J."/>
            <person name="Ladd B."/>
            <person name="Jarett J.K."/>
            <person name="Geller-Mcgrath D.E."/>
            <person name="Sieber C.M.K."/>
            <person name="Emerson J.B."/>
            <person name="Anantharaman K."/>
            <person name="Thomas B.C."/>
            <person name="Malmstrom R."/>
            <person name="Stieglmeier M."/>
            <person name="Klingl A."/>
            <person name="Woyke T."/>
            <person name="Ryan C.M."/>
            <person name="Banfield J.F."/>
        </authorList>
    </citation>
    <scope>NUCLEOTIDE SEQUENCE [LARGE SCALE GENOMIC DNA]</scope>
</reference>
<dbReference type="GO" id="GO:0005886">
    <property type="term" value="C:plasma membrane"/>
    <property type="evidence" value="ECO:0007669"/>
    <property type="project" value="TreeGrafter"/>
</dbReference>
<dbReference type="SUPFAM" id="SSF52540">
    <property type="entry name" value="P-loop containing nucleoside triphosphate hydrolases"/>
    <property type="match status" value="1"/>
</dbReference>
<name>A0A2H0VE71_9BACT</name>
<dbReference type="InterPro" id="IPR007831">
    <property type="entry name" value="T2SS_GspE_N"/>
</dbReference>
<dbReference type="InterPro" id="IPR027417">
    <property type="entry name" value="P-loop_NTPase"/>
</dbReference>
<dbReference type="CDD" id="cd01129">
    <property type="entry name" value="PulE-GspE-like"/>
    <property type="match status" value="1"/>
</dbReference>
<dbReference type="GO" id="GO:0016887">
    <property type="term" value="F:ATP hydrolysis activity"/>
    <property type="evidence" value="ECO:0007669"/>
    <property type="project" value="TreeGrafter"/>
</dbReference>
<dbReference type="Gene3D" id="3.30.450.90">
    <property type="match status" value="1"/>
</dbReference>
<dbReference type="EMBL" id="PFAJ01000070">
    <property type="protein sequence ID" value="PIR96649.1"/>
    <property type="molecule type" value="Genomic_DNA"/>
</dbReference>
<dbReference type="SUPFAM" id="SSF160246">
    <property type="entry name" value="EspE N-terminal domain-like"/>
    <property type="match status" value="1"/>
</dbReference>
<keyword evidence="2" id="KW-0547">Nucleotide-binding</keyword>
<dbReference type="PROSITE" id="PS00662">
    <property type="entry name" value="T2SP_E"/>
    <property type="match status" value="1"/>
</dbReference>
<dbReference type="GO" id="GO:0005524">
    <property type="term" value="F:ATP binding"/>
    <property type="evidence" value="ECO:0007669"/>
    <property type="project" value="UniProtKB-KW"/>
</dbReference>
<dbReference type="InterPro" id="IPR037257">
    <property type="entry name" value="T2SS_E_N_sf"/>
</dbReference>
<accession>A0A2H0VE71</accession>
<feature type="domain" description="Bacterial type II secretion system protein E" evidence="4">
    <location>
        <begin position="371"/>
        <end position="385"/>
    </location>
</feature>
<dbReference type="AlphaFoldDB" id="A0A2H0VE71"/>
<gene>
    <name evidence="5" type="ORF">COT91_05295</name>
</gene>
<proteinExistence type="inferred from homology"/>
<keyword evidence="3" id="KW-0067">ATP-binding</keyword>
<dbReference type="Gene3D" id="3.40.50.300">
    <property type="entry name" value="P-loop containing nucleotide triphosphate hydrolases"/>
    <property type="match status" value="1"/>
</dbReference>
<comment type="similarity">
    <text evidence="1">Belongs to the GSP E family.</text>
</comment>
<evidence type="ECO:0000259" key="4">
    <source>
        <dbReference type="PROSITE" id="PS00662"/>
    </source>
</evidence>